<feature type="binding site" evidence="2">
    <location>
        <position position="825"/>
    </location>
    <ligand>
        <name>L-glutamate</name>
        <dbReference type="ChEBI" id="CHEBI:29985"/>
    </ligand>
</feature>
<dbReference type="InterPro" id="IPR010730">
    <property type="entry name" value="HET"/>
</dbReference>
<protein>
    <recommendedName>
        <fullName evidence="3">Glutathione hydrolase</fullName>
        <ecNumber evidence="3">2.3.2.2</ecNumber>
        <ecNumber evidence="3">3.4.19.13</ecNumber>
    </recommendedName>
    <alternativeName>
        <fullName evidence="3">Gamma-glutamyltransferase</fullName>
    </alternativeName>
    <alternativeName>
        <fullName evidence="3">Gamma-glutamyltranspeptidase</fullName>
    </alternativeName>
</protein>
<dbReference type="InterPro" id="IPR043137">
    <property type="entry name" value="GGT_ssub_C"/>
</dbReference>
<dbReference type="Gene3D" id="1.10.246.130">
    <property type="match status" value="1"/>
</dbReference>
<dbReference type="InterPro" id="IPR029055">
    <property type="entry name" value="Ntn_hydrolases_N"/>
</dbReference>
<dbReference type="OrthoDB" id="3553147at2759"/>
<comment type="catalytic activity">
    <reaction evidence="3">
        <text>an S-substituted glutathione + H2O = an S-substituted L-cysteinylglycine + L-glutamate</text>
        <dbReference type="Rhea" id="RHEA:59468"/>
        <dbReference type="ChEBI" id="CHEBI:15377"/>
        <dbReference type="ChEBI" id="CHEBI:29985"/>
        <dbReference type="ChEBI" id="CHEBI:90779"/>
        <dbReference type="ChEBI" id="CHEBI:143103"/>
        <dbReference type="EC" id="3.4.19.13"/>
    </reaction>
</comment>
<evidence type="ECO:0000256" key="3">
    <source>
        <dbReference type="RuleBase" id="RU368068"/>
    </source>
</evidence>
<evidence type="ECO:0000256" key="2">
    <source>
        <dbReference type="PIRSR" id="PIRSR600101-2"/>
    </source>
</evidence>
<dbReference type="GO" id="GO:0005886">
    <property type="term" value="C:plasma membrane"/>
    <property type="evidence" value="ECO:0007669"/>
    <property type="project" value="TreeGrafter"/>
</dbReference>
<dbReference type="NCBIfam" id="TIGR00066">
    <property type="entry name" value="g_glut_trans"/>
    <property type="match status" value="1"/>
</dbReference>
<dbReference type="EMBL" id="JAADJF010000264">
    <property type="protein sequence ID" value="KAF4429404.1"/>
    <property type="molecule type" value="Genomic_DNA"/>
</dbReference>
<dbReference type="GO" id="GO:0036374">
    <property type="term" value="F:glutathione hydrolase activity"/>
    <property type="evidence" value="ECO:0007669"/>
    <property type="project" value="UniProtKB-UniRule"/>
</dbReference>
<keyword evidence="3" id="KW-0378">Hydrolase</keyword>
<evidence type="ECO:0000259" key="4">
    <source>
        <dbReference type="Pfam" id="PF06985"/>
    </source>
</evidence>
<comment type="catalytic activity">
    <reaction evidence="3">
        <text>glutathione + H2O = L-cysteinylglycine + L-glutamate</text>
        <dbReference type="Rhea" id="RHEA:28807"/>
        <dbReference type="ChEBI" id="CHEBI:15377"/>
        <dbReference type="ChEBI" id="CHEBI:29985"/>
        <dbReference type="ChEBI" id="CHEBI:57925"/>
        <dbReference type="ChEBI" id="CHEBI:61694"/>
        <dbReference type="EC" id="3.4.19.13"/>
    </reaction>
</comment>
<dbReference type="Pfam" id="PF01019">
    <property type="entry name" value="G_glu_transpept"/>
    <property type="match status" value="1"/>
</dbReference>
<dbReference type="PANTHER" id="PTHR11686:SF62">
    <property type="entry name" value="GLUTATHIONE HYDROLASE"/>
    <property type="match status" value="1"/>
</dbReference>
<dbReference type="SUPFAM" id="SSF56235">
    <property type="entry name" value="N-terminal nucleophile aminohydrolases (Ntn hydrolases)"/>
    <property type="match status" value="1"/>
</dbReference>
<feature type="binding site" evidence="2">
    <location>
        <position position="1195"/>
    </location>
    <ligand>
        <name>L-glutamate</name>
        <dbReference type="ChEBI" id="CHEBI:29985"/>
    </ligand>
</feature>
<keyword evidence="3" id="KW-0808">Transferase</keyword>
<evidence type="ECO:0000313" key="6">
    <source>
        <dbReference type="Proteomes" id="UP000536711"/>
    </source>
</evidence>
<dbReference type="InterPro" id="IPR043138">
    <property type="entry name" value="GGT_lsub"/>
</dbReference>
<sequence length="1292" mass="142978">MMILFFLGFPSVRERLVRVLLKDEPFFIPRLGTLFVRYVIPRGRRWMGSLSSSNDVQIIIVFFRIGRAACKSFYAIFVRASTRKQYTYMPLSNSSDSSEIRLIKLHPGSGDDTLRADILHASLDSDAVGRYEAVSYAWEDGHATNKLETPRGILLITPSLFHALHRFRLRGESRVLWADAVCINQSDNAEKASQVALMSDIYASAACTLVYLGREADGSEVVGDLLTRFAMASSSLYRLYGRHGMEMLRHIGSISPPMRVIFEAFQLPGLEDPAWKALAKLWARPWFRRVWVIQEFVLSPDVRMFCGEWEVSWSVFYVATIDAYMTSSFSVVPDIPNAFNDAATHMGTDAMHMMCVYRRSALLETLPVSDTDSMRMLTINLDTMVFEEQEEFNLARNMDPKLRLRVEVPLLDLLALCDRSRATRARDHLFAVLGLSNATDDELIRADYSCTFDEIVRRFGKAFVRRGQCMDVLYQARLNIQSSRFPSWIPDWTTKFVFMGDEIDYSSLGLHSGGLYAAAGDTQCVSWVSDDPKDDCLTVRGRFVDKLSWTGGDHVKHGPIHGLIYRFRQSYNIIAELEETSDYYVTGESLKDVWWRMLVANKTKGFSPVSSDFGIGLSSRWHAMPALCNWLLSLPPEEAKEQLVAIIGLPYYKALYSCYTVYQIGKTEKGMVGLVPLLAEAGDEISVLNGGAVPFVLRKGKRLLNGRRQLLTMARFPSWVALLSLIAQGHGHPCDVKYPPQTKPVETRQFSNSRGAVACESEICSTIGINILREGGNAADAMVATVLCVGTVGMYHSGIGGGGFMLIHKPDGKNESVPYEFVDFRETAPEAATENMFKNNVNASIYGGQASGVPGELRGLEHLHKSYGHLPWSKLVQPAIDVARYGFPVNNDTLKFMKMTYSKAENESFLFSDPAWAIDFAPAGRLLKFGEKLTRKRYADTLETIASKGAGAFYEGPIADATIRTLKQKKGIMTTDDLKNYSVAIREPSQINYRGGKITSGSAPSSGAVVAAALNVLDGYDFLGDPRRVNDSAYLFDEAFKFGYGMRSNLGDPTFVKGLGEYQAQMYSNDTAQEIRAKLDGRALAVKDYDPKGLESLDTPGTSHIVIMDNSGLAISLTTTINLNFGSQVIVPETGVIMNNEMNDFSIPGQSNAFGFIPSEANFIKPGKRPLSSISTTIVEGPDGKVSLVTGSAGGSRIITATVQVVLNALEKNMTVHDALAAPRLHDQLEPRQVTFEYAYNNSTVAYLKEIGNNVTWVAPGQSTAQALRRLLDGTFEAAGEPRQANSGGFST</sequence>
<feature type="binding site" evidence="2">
    <location>
        <position position="1144"/>
    </location>
    <ligand>
        <name>L-glutamate</name>
        <dbReference type="ChEBI" id="CHEBI:29985"/>
    </ligand>
</feature>
<dbReference type="EC" id="3.4.19.13" evidence="3"/>
<feature type="binding site" evidence="2">
    <location>
        <begin position="1120"/>
        <end position="1122"/>
    </location>
    <ligand>
        <name>L-glutamate</name>
        <dbReference type="ChEBI" id="CHEBI:29985"/>
    </ligand>
</feature>
<organism evidence="5 6">
    <name type="scientific">Fusarium acutatum</name>
    <dbReference type="NCBI Taxonomy" id="78861"/>
    <lineage>
        <taxon>Eukaryota</taxon>
        <taxon>Fungi</taxon>
        <taxon>Dikarya</taxon>
        <taxon>Ascomycota</taxon>
        <taxon>Pezizomycotina</taxon>
        <taxon>Sordariomycetes</taxon>
        <taxon>Hypocreomycetidae</taxon>
        <taxon>Hypocreales</taxon>
        <taxon>Nectriaceae</taxon>
        <taxon>Fusarium</taxon>
        <taxon>Fusarium fujikuroi species complex</taxon>
    </lineage>
</organism>
<dbReference type="FunFam" id="3.60.20.40:FF:000008">
    <property type="entry name" value="Gamma-glutamyltranspeptidase (Eurofung)"/>
    <property type="match status" value="1"/>
</dbReference>
<dbReference type="InterPro" id="IPR000101">
    <property type="entry name" value="GGT_peptidase"/>
</dbReference>
<comment type="function">
    <text evidence="3">Cleaves the gamma-glutamyl peptide bond of glutathione and glutathione conjugates.</text>
</comment>
<dbReference type="Gene3D" id="3.60.20.40">
    <property type="match status" value="1"/>
</dbReference>
<evidence type="ECO:0000313" key="5">
    <source>
        <dbReference type="EMBL" id="KAF4429404.1"/>
    </source>
</evidence>
<evidence type="ECO:0000256" key="1">
    <source>
        <dbReference type="PIRSR" id="PIRSR600101-1"/>
    </source>
</evidence>
<comment type="pathway">
    <text evidence="3">Sulfur metabolism; glutathione metabolism.</text>
</comment>
<dbReference type="Proteomes" id="UP000536711">
    <property type="component" value="Unassembled WGS sequence"/>
</dbReference>
<gene>
    <name evidence="5" type="ORF">FACUT_9147</name>
</gene>
<feature type="domain" description="Heterokaryon incompatibility" evidence="4">
    <location>
        <begin position="131"/>
        <end position="295"/>
    </location>
</feature>
<reference evidence="5 6" key="1">
    <citation type="submission" date="2020-01" db="EMBL/GenBank/DDBJ databases">
        <title>Identification and distribution of gene clusters putatively required for synthesis of sphingolipid metabolism inhibitors in phylogenetically diverse species of the filamentous fungus Fusarium.</title>
        <authorList>
            <person name="Kim H.-S."/>
            <person name="Busman M."/>
            <person name="Brown D.W."/>
            <person name="Divon H."/>
            <person name="Uhlig S."/>
            <person name="Proctor R.H."/>
        </authorList>
    </citation>
    <scope>NUCLEOTIDE SEQUENCE [LARGE SCALE GENOMIC DNA]</scope>
    <source>
        <strain evidence="5 6">NRRL 13308</strain>
    </source>
</reference>
<keyword evidence="3" id="KW-0012">Acyltransferase</keyword>
<dbReference type="PRINTS" id="PR01210">
    <property type="entry name" value="GGTRANSPTASE"/>
</dbReference>
<keyword evidence="6" id="KW-1185">Reference proteome</keyword>
<dbReference type="GO" id="GO:0006751">
    <property type="term" value="P:glutathione catabolic process"/>
    <property type="evidence" value="ECO:0007669"/>
    <property type="project" value="UniProtKB-UniRule"/>
</dbReference>
<name>A0A8H4JJZ4_9HYPO</name>
<feature type="binding site" evidence="2">
    <location>
        <begin position="1172"/>
        <end position="1173"/>
    </location>
    <ligand>
        <name>L-glutamate</name>
        <dbReference type="ChEBI" id="CHEBI:29985"/>
    </ligand>
</feature>
<feature type="active site" description="Nucleophile" evidence="1">
    <location>
        <position position="1102"/>
    </location>
</feature>
<dbReference type="PANTHER" id="PTHR11686">
    <property type="entry name" value="GAMMA GLUTAMYL TRANSPEPTIDASE"/>
    <property type="match status" value="1"/>
</dbReference>
<dbReference type="GO" id="GO:0103068">
    <property type="term" value="F:leukotriene C4 gamma-glutamyl transferase activity"/>
    <property type="evidence" value="ECO:0007669"/>
    <property type="project" value="UniProtKB-EC"/>
</dbReference>
<comment type="caution">
    <text evidence="5">The sequence shown here is derived from an EMBL/GenBank/DDBJ whole genome shotgun (WGS) entry which is preliminary data.</text>
</comment>
<dbReference type="Pfam" id="PF06985">
    <property type="entry name" value="HET"/>
    <property type="match status" value="1"/>
</dbReference>
<accession>A0A8H4JJZ4</accession>
<proteinExistence type="predicted"/>
<dbReference type="EC" id="2.3.2.2" evidence="3"/>
<comment type="catalytic activity">
    <reaction evidence="3">
        <text>an N-terminal (5-L-glutamyl)-[peptide] + an alpha-amino acid = 5-L-glutamyl amino acid + an N-terminal L-alpha-aminoacyl-[peptide]</text>
        <dbReference type="Rhea" id="RHEA:23904"/>
        <dbReference type="Rhea" id="RHEA-COMP:9780"/>
        <dbReference type="Rhea" id="RHEA-COMP:9795"/>
        <dbReference type="ChEBI" id="CHEBI:77644"/>
        <dbReference type="ChEBI" id="CHEBI:78597"/>
        <dbReference type="ChEBI" id="CHEBI:78599"/>
        <dbReference type="ChEBI" id="CHEBI:78608"/>
        <dbReference type="EC" id="2.3.2.2"/>
    </reaction>
</comment>